<dbReference type="EMBL" id="AMZH03000633">
    <property type="protein sequence ID" value="RRT82768.1"/>
    <property type="molecule type" value="Genomic_DNA"/>
</dbReference>
<feature type="region of interest" description="Disordered" evidence="1">
    <location>
        <begin position="1"/>
        <end position="43"/>
    </location>
</feature>
<dbReference type="Proteomes" id="UP000287651">
    <property type="component" value="Unassembled WGS sequence"/>
</dbReference>
<evidence type="ECO:0000256" key="1">
    <source>
        <dbReference type="SAM" id="MobiDB-lite"/>
    </source>
</evidence>
<sequence>MRTNGGTRRTTSRLLRRPASRTHRGQGGSRGTTQVAANGKAKSDMFPALKREGISVLSNGTRRIVVHASGESTICQEKDGLDHVVHDYKRCGYHLTNNLDRFLSACSLRTHPEKANLNPNPSSLFSSSMRWEMEEVEAVLERIWDLHDKISDAIHAISRAHFLRSVKGLRGGRHPPVATPAAAKGGGEGGEGKGGFVFVKDFRVEEDGAAMAEARSLNDIRSALENLEDQFEFFHVSSTTLAVEFYLFPLLRSEHVRVKAILQDSLIFDLQTVQSQQRAERDAAIARLEQSRIILAMRLAEHRGKKYKVIEEALAFVGDVHNMGHFVTPETLYENEMTRSRSGKNLEDHECKGPSMLMQMFISSFAVAKRSFGLVSVQGLLGNATMFAVSMLALVHLNQVAFKGETAPGRDQTFYRKRNKLRFSRMDNSSNGGQLKRLDVLSARG</sequence>
<organism evidence="2 3">
    <name type="scientific">Ensete ventricosum</name>
    <name type="common">Abyssinian banana</name>
    <name type="synonym">Musa ensete</name>
    <dbReference type="NCBI Taxonomy" id="4639"/>
    <lineage>
        <taxon>Eukaryota</taxon>
        <taxon>Viridiplantae</taxon>
        <taxon>Streptophyta</taxon>
        <taxon>Embryophyta</taxon>
        <taxon>Tracheophyta</taxon>
        <taxon>Spermatophyta</taxon>
        <taxon>Magnoliopsida</taxon>
        <taxon>Liliopsida</taxon>
        <taxon>Zingiberales</taxon>
        <taxon>Musaceae</taxon>
        <taxon>Ensete</taxon>
    </lineage>
</organism>
<gene>
    <name evidence="2" type="ORF">B296_00000355</name>
</gene>
<dbReference type="PANTHER" id="PTHR33600">
    <property type="entry name" value="PLASTID DIVISION PROTEIN PDV2"/>
    <property type="match status" value="1"/>
</dbReference>
<evidence type="ECO:0008006" key="4">
    <source>
        <dbReference type="Google" id="ProtNLM"/>
    </source>
</evidence>
<reference evidence="2 3" key="1">
    <citation type="journal article" date="2014" name="Agronomy (Basel)">
        <title>A Draft Genome Sequence for Ensete ventricosum, the Drought-Tolerant Tree Against Hunger.</title>
        <authorList>
            <person name="Harrison J."/>
            <person name="Moore K.A."/>
            <person name="Paszkiewicz K."/>
            <person name="Jones T."/>
            <person name="Grant M."/>
            <person name="Ambacheew D."/>
            <person name="Muzemil S."/>
            <person name="Studholme D.J."/>
        </authorList>
    </citation>
    <scope>NUCLEOTIDE SEQUENCE [LARGE SCALE GENOMIC DNA]</scope>
</reference>
<dbReference type="InterPro" id="IPR038939">
    <property type="entry name" value="PDV1/PDV2"/>
</dbReference>
<name>A0A427B2R7_ENSVE</name>
<evidence type="ECO:0000313" key="3">
    <source>
        <dbReference type="Proteomes" id="UP000287651"/>
    </source>
</evidence>
<proteinExistence type="predicted"/>
<feature type="compositionally biased region" description="Basic residues" evidence="1">
    <location>
        <begin position="10"/>
        <end position="24"/>
    </location>
</feature>
<comment type="caution">
    <text evidence="2">The sequence shown here is derived from an EMBL/GenBank/DDBJ whole genome shotgun (WGS) entry which is preliminary data.</text>
</comment>
<dbReference type="GO" id="GO:0010020">
    <property type="term" value="P:chloroplast fission"/>
    <property type="evidence" value="ECO:0007669"/>
    <property type="project" value="InterPro"/>
</dbReference>
<dbReference type="AlphaFoldDB" id="A0A427B2R7"/>
<evidence type="ECO:0000313" key="2">
    <source>
        <dbReference type="EMBL" id="RRT82768.1"/>
    </source>
</evidence>
<dbReference type="PANTHER" id="PTHR33600:SF4">
    <property type="entry name" value="PLASTID DIVISION PROTEIN PDV1"/>
    <property type="match status" value="1"/>
</dbReference>
<protein>
    <recommendedName>
        <fullName evidence="4">Plastid division protein PDV1</fullName>
    </recommendedName>
</protein>
<accession>A0A427B2R7</accession>